<evidence type="ECO:0000313" key="3">
    <source>
        <dbReference type="Proteomes" id="UP001434883"/>
    </source>
</evidence>
<organism evidence="2 3">
    <name type="scientific">Xenoophorus captivus</name>
    <dbReference type="NCBI Taxonomy" id="1517983"/>
    <lineage>
        <taxon>Eukaryota</taxon>
        <taxon>Metazoa</taxon>
        <taxon>Chordata</taxon>
        <taxon>Craniata</taxon>
        <taxon>Vertebrata</taxon>
        <taxon>Euteleostomi</taxon>
        <taxon>Actinopterygii</taxon>
        <taxon>Neopterygii</taxon>
        <taxon>Teleostei</taxon>
        <taxon>Neoteleostei</taxon>
        <taxon>Acanthomorphata</taxon>
        <taxon>Ovalentaria</taxon>
        <taxon>Atherinomorphae</taxon>
        <taxon>Cyprinodontiformes</taxon>
        <taxon>Goodeidae</taxon>
        <taxon>Xenoophorus</taxon>
    </lineage>
</organism>
<dbReference type="Proteomes" id="UP001434883">
    <property type="component" value="Unassembled WGS sequence"/>
</dbReference>
<keyword evidence="3" id="KW-1185">Reference proteome</keyword>
<comment type="caution">
    <text evidence="2">The sequence shown here is derived from an EMBL/GenBank/DDBJ whole genome shotgun (WGS) entry which is preliminary data.</text>
</comment>
<reference evidence="2 3" key="1">
    <citation type="submission" date="2021-06" db="EMBL/GenBank/DDBJ databases">
        <authorList>
            <person name="Palmer J.M."/>
        </authorList>
    </citation>
    <scope>NUCLEOTIDE SEQUENCE [LARGE SCALE GENOMIC DNA]</scope>
    <source>
        <strain evidence="2 3">XC_2019</strain>
        <tissue evidence="2">Muscle</tissue>
    </source>
</reference>
<accession>A0ABV0QHG3</accession>
<gene>
    <name evidence="2" type="ORF">XENOCAPTIV_009741</name>
</gene>
<feature type="compositionally biased region" description="Polar residues" evidence="1">
    <location>
        <begin position="57"/>
        <end position="73"/>
    </location>
</feature>
<protein>
    <submittedName>
        <fullName evidence="2">Uncharacterized protein</fullName>
    </submittedName>
</protein>
<sequence length="113" mass="12610">MLWGCFSSAGTWKLVRHERMMVGLEKKLLYSNASFDVAYLVQTADLENTGFMPHTNFTTNKDPVQSSRTTGTHSGRLGLSDETKPAKCIIHLFLSSTTYHTVTKIPEMPQSAN</sequence>
<evidence type="ECO:0000313" key="2">
    <source>
        <dbReference type="EMBL" id="MEQ2195256.1"/>
    </source>
</evidence>
<name>A0ABV0QHG3_9TELE</name>
<dbReference type="EMBL" id="JAHRIN010010580">
    <property type="protein sequence ID" value="MEQ2195256.1"/>
    <property type="molecule type" value="Genomic_DNA"/>
</dbReference>
<proteinExistence type="predicted"/>
<feature type="region of interest" description="Disordered" evidence="1">
    <location>
        <begin position="57"/>
        <end position="79"/>
    </location>
</feature>
<evidence type="ECO:0000256" key="1">
    <source>
        <dbReference type="SAM" id="MobiDB-lite"/>
    </source>
</evidence>